<keyword evidence="2 3" id="KW-0802">TPR repeat</keyword>
<keyword evidence="4" id="KW-0732">Signal</keyword>
<comment type="caution">
    <text evidence="5">The sequence shown here is derived from an EMBL/GenBank/DDBJ whole genome shotgun (WGS) entry which is preliminary data.</text>
</comment>
<dbReference type="SUPFAM" id="SSF48452">
    <property type="entry name" value="TPR-like"/>
    <property type="match status" value="1"/>
</dbReference>
<feature type="repeat" description="TPR" evidence="3">
    <location>
        <begin position="67"/>
        <end position="100"/>
    </location>
</feature>
<evidence type="ECO:0000256" key="1">
    <source>
        <dbReference type="ARBA" id="ARBA00022737"/>
    </source>
</evidence>
<dbReference type="InterPro" id="IPR011990">
    <property type="entry name" value="TPR-like_helical_dom_sf"/>
</dbReference>
<dbReference type="SMART" id="SM00028">
    <property type="entry name" value="TPR"/>
    <property type="match status" value="2"/>
</dbReference>
<name>A0ABT6CJ20_9SPHN</name>
<protein>
    <submittedName>
        <fullName evidence="5">Tetratricopeptide repeat protein</fullName>
    </submittedName>
</protein>
<sequence>MRYTLPAAALSLVLAMTGSMGSAKVEQVADPRAQALLANGHADLASGQVDAATDAFEAALAVDPGYVGTYIALGEAARKAGLQGKAIHYYREALQRDPNNLGAIAGEGAAMAEKGALEKARTNLARLEGICGKACAETQELAAVIAKGPTPRVLSAEAVKPQPVVESN</sequence>
<dbReference type="Pfam" id="PF07719">
    <property type="entry name" value="TPR_2"/>
    <property type="match status" value="1"/>
</dbReference>
<organism evidence="5 6">
    <name type="scientific">Novosphingobium cyanobacteriorum</name>
    <dbReference type="NCBI Taxonomy" id="3024215"/>
    <lineage>
        <taxon>Bacteria</taxon>
        <taxon>Pseudomonadati</taxon>
        <taxon>Pseudomonadota</taxon>
        <taxon>Alphaproteobacteria</taxon>
        <taxon>Sphingomonadales</taxon>
        <taxon>Sphingomonadaceae</taxon>
        <taxon>Novosphingobium</taxon>
    </lineage>
</organism>
<gene>
    <name evidence="5" type="ORF">POM99_11820</name>
</gene>
<keyword evidence="1" id="KW-0677">Repeat</keyword>
<evidence type="ECO:0000313" key="5">
    <source>
        <dbReference type="EMBL" id="MDF8333892.1"/>
    </source>
</evidence>
<dbReference type="RefSeq" id="WP_277278026.1">
    <property type="nucleotide sequence ID" value="NZ_JAROCY010000010.1"/>
</dbReference>
<dbReference type="InterPro" id="IPR019734">
    <property type="entry name" value="TPR_rpt"/>
</dbReference>
<keyword evidence="6" id="KW-1185">Reference proteome</keyword>
<feature type="chain" id="PRO_5045958245" evidence="4">
    <location>
        <begin position="24"/>
        <end position="168"/>
    </location>
</feature>
<feature type="signal peptide" evidence="4">
    <location>
        <begin position="1"/>
        <end position="23"/>
    </location>
</feature>
<reference evidence="5 6" key="1">
    <citation type="submission" date="2023-03" db="EMBL/GenBank/DDBJ databases">
        <title>Novosphingobium cyanobacteriorum sp. nov., isolated from a eutrophic reservoir during the Microcystis bloom period.</title>
        <authorList>
            <person name="Kang M."/>
            <person name="Le V."/>
            <person name="Ko S.-R."/>
            <person name="Lee S.-A."/>
            <person name="Ahn C.-Y."/>
        </authorList>
    </citation>
    <scope>NUCLEOTIDE SEQUENCE [LARGE SCALE GENOMIC DNA]</scope>
    <source>
        <strain evidence="5 6">HBC54</strain>
    </source>
</reference>
<evidence type="ECO:0000256" key="3">
    <source>
        <dbReference type="PROSITE-ProRule" id="PRU00339"/>
    </source>
</evidence>
<evidence type="ECO:0000256" key="4">
    <source>
        <dbReference type="SAM" id="SignalP"/>
    </source>
</evidence>
<proteinExistence type="predicted"/>
<dbReference type="EMBL" id="JAROCY010000010">
    <property type="protein sequence ID" value="MDF8333892.1"/>
    <property type="molecule type" value="Genomic_DNA"/>
</dbReference>
<evidence type="ECO:0000313" key="6">
    <source>
        <dbReference type="Proteomes" id="UP001222770"/>
    </source>
</evidence>
<accession>A0ABT6CJ20</accession>
<evidence type="ECO:0000256" key="2">
    <source>
        <dbReference type="ARBA" id="ARBA00022803"/>
    </source>
</evidence>
<dbReference type="Proteomes" id="UP001222770">
    <property type="component" value="Unassembled WGS sequence"/>
</dbReference>
<dbReference type="Gene3D" id="1.25.40.10">
    <property type="entry name" value="Tetratricopeptide repeat domain"/>
    <property type="match status" value="1"/>
</dbReference>
<dbReference type="PROSITE" id="PS50005">
    <property type="entry name" value="TPR"/>
    <property type="match status" value="2"/>
</dbReference>
<dbReference type="InterPro" id="IPR013105">
    <property type="entry name" value="TPR_2"/>
</dbReference>
<feature type="repeat" description="TPR" evidence="3">
    <location>
        <begin position="33"/>
        <end position="66"/>
    </location>
</feature>